<reference evidence="1 2" key="1">
    <citation type="submission" date="2020-10" db="EMBL/GenBank/DDBJ databases">
        <title>Sequencing the genomes of 1000 actinobacteria strains.</title>
        <authorList>
            <person name="Klenk H.-P."/>
        </authorList>
    </citation>
    <scope>NUCLEOTIDE SEQUENCE [LARGE SCALE GENOMIC DNA]</scope>
    <source>
        <strain evidence="1 2">DSM 43748</strain>
    </source>
</reference>
<keyword evidence="2" id="KW-1185">Reference proteome</keyword>
<name>A0ABR9KGL1_9ACTN</name>
<evidence type="ECO:0000313" key="2">
    <source>
        <dbReference type="Proteomes" id="UP000661607"/>
    </source>
</evidence>
<dbReference type="SUPFAM" id="SSF54909">
    <property type="entry name" value="Dimeric alpha+beta barrel"/>
    <property type="match status" value="1"/>
</dbReference>
<dbReference type="RefSeq" id="WP_192776124.1">
    <property type="nucleotide sequence ID" value="NZ_BAAASY010000020.1"/>
</dbReference>
<protein>
    <submittedName>
        <fullName evidence="1">Heme-degrading monooxygenase HmoA</fullName>
    </submittedName>
</protein>
<gene>
    <name evidence="1" type="ORF">H4W81_003934</name>
</gene>
<proteinExistence type="predicted"/>
<sequence length="129" mass="14547">MMRTRWIPGPERRGEDPVVVALTAFRLHRAVHLPRACRTGWGLSRLWPELDGAVGLWLWADPGARRIGSVSVWRSEAGLRAFVRLPAHVAIMRAYRDRGELVSVTWTSTAQDLWEEARSHGVENSAPRG</sequence>
<dbReference type="Proteomes" id="UP000661607">
    <property type="component" value="Unassembled WGS sequence"/>
</dbReference>
<keyword evidence="1" id="KW-0503">Monooxygenase</keyword>
<dbReference type="InterPro" id="IPR011008">
    <property type="entry name" value="Dimeric_a/b-barrel"/>
</dbReference>
<keyword evidence="1" id="KW-0560">Oxidoreductase</keyword>
<comment type="caution">
    <text evidence="1">The sequence shown here is derived from an EMBL/GenBank/DDBJ whole genome shotgun (WGS) entry which is preliminary data.</text>
</comment>
<organism evidence="1 2">
    <name type="scientific">Nonomuraea africana</name>
    <dbReference type="NCBI Taxonomy" id="46171"/>
    <lineage>
        <taxon>Bacteria</taxon>
        <taxon>Bacillati</taxon>
        <taxon>Actinomycetota</taxon>
        <taxon>Actinomycetes</taxon>
        <taxon>Streptosporangiales</taxon>
        <taxon>Streptosporangiaceae</taxon>
        <taxon>Nonomuraea</taxon>
    </lineage>
</organism>
<dbReference type="EMBL" id="JADBEF010000001">
    <property type="protein sequence ID" value="MBE1561155.1"/>
    <property type="molecule type" value="Genomic_DNA"/>
</dbReference>
<accession>A0ABR9KGL1</accession>
<evidence type="ECO:0000313" key="1">
    <source>
        <dbReference type="EMBL" id="MBE1561155.1"/>
    </source>
</evidence>
<dbReference type="GO" id="GO:0004497">
    <property type="term" value="F:monooxygenase activity"/>
    <property type="evidence" value="ECO:0007669"/>
    <property type="project" value="UniProtKB-KW"/>
</dbReference>